<dbReference type="Proteomes" id="UP000322873">
    <property type="component" value="Unassembled WGS sequence"/>
</dbReference>
<dbReference type="VEuPathDB" id="FungiDB:MFRU_013g01670"/>
<dbReference type="SMART" id="SM00225">
    <property type="entry name" value="BTB"/>
    <property type="match status" value="1"/>
</dbReference>
<dbReference type="InterPro" id="IPR011333">
    <property type="entry name" value="SKP1/BTB/POZ_sf"/>
</dbReference>
<reference evidence="2 3" key="1">
    <citation type="submission" date="2019-06" db="EMBL/GenBank/DDBJ databases">
        <title>Genome Sequence of the Brown Rot Fungal Pathogen Monilinia fructicola.</title>
        <authorList>
            <person name="De Miccolis Angelini R.M."/>
            <person name="Landi L."/>
            <person name="Abate D."/>
            <person name="Pollastro S."/>
            <person name="Romanazzi G."/>
            <person name="Faretra F."/>
        </authorList>
    </citation>
    <scope>NUCLEOTIDE SEQUENCE [LARGE SCALE GENOMIC DNA]</scope>
    <source>
        <strain evidence="2 3">Mfrc123</strain>
    </source>
</reference>
<dbReference type="Gene3D" id="3.30.710.10">
    <property type="entry name" value="Potassium Channel Kv1.1, Chain A"/>
    <property type="match status" value="1"/>
</dbReference>
<dbReference type="PANTHER" id="PTHR47843:SF5">
    <property type="entry name" value="BTB_POZ DOMAIN PROTEIN"/>
    <property type="match status" value="1"/>
</dbReference>
<dbReference type="EMBL" id="VICG01000015">
    <property type="protein sequence ID" value="KAA8564609.1"/>
    <property type="molecule type" value="Genomic_DNA"/>
</dbReference>
<dbReference type="PANTHER" id="PTHR47843">
    <property type="entry name" value="BTB DOMAIN-CONTAINING PROTEIN-RELATED"/>
    <property type="match status" value="1"/>
</dbReference>
<accession>A0A5M9J9R3</accession>
<proteinExistence type="predicted"/>
<dbReference type="SUPFAM" id="SSF54695">
    <property type="entry name" value="POZ domain"/>
    <property type="match status" value="1"/>
</dbReference>
<evidence type="ECO:0000313" key="2">
    <source>
        <dbReference type="EMBL" id="KAA8564609.1"/>
    </source>
</evidence>
<protein>
    <recommendedName>
        <fullName evidence="1">BTB domain-containing protein</fullName>
    </recommendedName>
</protein>
<dbReference type="InterPro" id="IPR000210">
    <property type="entry name" value="BTB/POZ_dom"/>
</dbReference>
<organism evidence="2 3">
    <name type="scientific">Monilinia fructicola</name>
    <name type="common">Brown rot fungus</name>
    <name type="synonym">Ciboria fructicola</name>
    <dbReference type="NCBI Taxonomy" id="38448"/>
    <lineage>
        <taxon>Eukaryota</taxon>
        <taxon>Fungi</taxon>
        <taxon>Dikarya</taxon>
        <taxon>Ascomycota</taxon>
        <taxon>Pezizomycotina</taxon>
        <taxon>Leotiomycetes</taxon>
        <taxon>Helotiales</taxon>
        <taxon>Sclerotiniaceae</taxon>
        <taxon>Monilinia</taxon>
    </lineage>
</organism>
<gene>
    <name evidence="2" type="ORF">EYC84_011521</name>
</gene>
<name>A0A5M9J9R3_MONFR</name>
<dbReference type="Pfam" id="PF00651">
    <property type="entry name" value="BTB"/>
    <property type="match status" value="1"/>
</dbReference>
<dbReference type="AlphaFoldDB" id="A0A5M9J9R3"/>
<keyword evidence="3" id="KW-1185">Reference proteome</keyword>
<evidence type="ECO:0000313" key="3">
    <source>
        <dbReference type="Proteomes" id="UP000322873"/>
    </source>
</evidence>
<comment type="caution">
    <text evidence="2">The sequence shown here is derived from an EMBL/GenBank/DDBJ whole genome shotgun (WGS) entry which is preliminary data.</text>
</comment>
<evidence type="ECO:0000259" key="1">
    <source>
        <dbReference type="PROSITE" id="PS50097"/>
    </source>
</evidence>
<feature type="domain" description="BTB" evidence="1">
    <location>
        <begin position="29"/>
        <end position="96"/>
    </location>
</feature>
<sequence length="181" mass="20371">MSPERSSDNDSVETTRALWARMMNANEYSDFIIKCHAKTFHVHRVVVCTQSKPIQAAANGNFRESITGILNLEDDDPSTVARMINFLYTQDYDDTTTSEESHIENHGPLLVNTMLYVIADKYDIPPLKMLATKKFETALLTDWNSPSFTASLDLFSTTDSQNPTRASPRALSAPLVYMRVT</sequence>
<dbReference type="PROSITE" id="PS50097">
    <property type="entry name" value="BTB"/>
    <property type="match status" value="1"/>
</dbReference>